<dbReference type="OrthoDB" id="9181882at2"/>
<reference evidence="2" key="1">
    <citation type="submission" date="2016-10" db="EMBL/GenBank/DDBJ databases">
        <authorList>
            <person name="Varghese N."/>
            <person name="Submissions S."/>
        </authorList>
    </citation>
    <scope>NUCLEOTIDE SEQUENCE [LARGE SCALE GENOMIC DNA]</scope>
    <source>
        <strain evidence="2">DSM 17101</strain>
    </source>
</reference>
<dbReference type="RefSeq" id="WP_143015905.1">
    <property type="nucleotide sequence ID" value="NZ_FNJL01000012.1"/>
</dbReference>
<organism evidence="1 2">
    <name type="scientific">Paracidovorax cattleyae</name>
    <dbReference type="NCBI Taxonomy" id="80868"/>
    <lineage>
        <taxon>Bacteria</taxon>
        <taxon>Pseudomonadati</taxon>
        <taxon>Pseudomonadota</taxon>
        <taxon>Betaproteobacteria</taxon>
        <taxon>Burkholderiales</taxon>
        <taxon>Comamonadaceae</taxon>
        <taxon>Paracidovorax</taxon>
    </lineage>
</organism>
<proteinExistence type="predicted"/>
<accession>A0A1H0SLV4</accession>
<protein>
    <submittedName>
        <fullName evidence="1">Uncharacterized protein</fullName>
    </submittedName>
</protein>
<evidence type="ECO:0000313" key="2">
    <source>
        <dbReference type="Proteomes" id="UP000199317"/>
    </source>
</evidence>
<name>A0A1H0SLV4_9BURK</name>
<gene>
    <name evidence="1" type="ORF">SAMN04489708_112137</name>
</gene>
<dbReference type="AlphaFoldDB" id="A0A1H0SLV4"/>
<dbReference type="EMBL" id="FNJL01000012">
    <property type="protein sequence ID" value="SDP42126.1"/>
    <property type="molecule type" value="Genomic_DNA"/>
</dbReference>
<dbReference type="Proteomes" id="UP000199317">
    <property type="component" value="Unassembled WGS sequence"/>
</dbReference>
<sequence>MQFVFAYAGIPAGEAYDAVAARQTVLAGENTTFEGFALQPGRSLELTTRNILRRFYSRLATDLDKQSCMATTGYAVIYVRAPGTDATRFEQAFFPSTLTVGVEWEMEGSTSDAKRASLNRLFNLLLSATVRARRAITTLHKQVVDKANRTPLLLPLGNFRSGSFEEWLKRLEQSLAQLTEDEESLRMLGEAVKDFEQWHPKHQIEKSSKQCYCDERGVEFRAPGKALHGIPNMPGDHPSESCLLSAFRRLGAPFHSAFHYDVQKDSPKKLHGRFCTCHLPPAEMAGDPHLNIAPNDFVRV</sequence>
<keyword evidence="2" id="KW-1185">Reference proteome</keyword>
<evidence type="ECO:0000313" key="1">
    <source>
        <dbReference type="EMBL" id="SDP42126.1"/>
    </source>
</evidence>